<organism evidence="1 2">
    <name type="scientific">Paramuricea clavata</name>
    <name type="common">Red gorgonian</name>
    <name type="synonym">Violescent sea-whip</name>
    <dbReference type="NCBI Taxonomy" id="317549"/>
    <lineage>
        <taxon>Eukaryota</taxon>
        <taxon>Metazoa</taxon>
        <taxon>Cnidaria</taxon>
        <taxon>Anthozoa</taxon>
        <taxon>Octocorallia</taxon>
        <taxon>Malacalcyonacea</taxon>
        <taxon>Plexauridae</taxon>
        <taxon>Paramuricea</taxon>
    </lineage>
</organism>
<dbReference type="EMBL" id="CACRXK020014163">
    <property type="protein sequence ID" value="CAB4026386.1"/>
    <property type="molecule type" value="Genomic_DNA"/>
</dbReference>
<dbReference type="InterPro" id="IPR002893">
    <property type="entry name" value="Znf_MYND"/>
</dbReference>
<dbReference type="AlphaFoldDB" id="A0A6S7J3E7"/>
<dbReference type="Gene3D" id="6.10.140.2220">
    <property type="match status" value="1"/>
</dbReference>
<dbReference type="PROSITE" id="PS01360">
    <property type="entry name" value="ZF_MYND_1"/>
    <property type="match status" value="1"/>
</dbReference>
<sequence length="283" mass="32173">MTDAWCRVSRNKIYQNKYGGISVVPIRSDVHEQVVIEFNQIVGNEGPAIDQTFALPDNVGPVGSPFNMYKSMPDNLKEAICTENVLKENINDGMPPPSQDVPEICFFCHKKGQLKKCIGCFTAGYCNSECQESDWKKHRNNCAWLLEKYSVLVKVLPSSCGLLGDKYISMESEVKAANEWLEQSGPEYAVAPKLGKRFIVKIQACDNWRRSNDGGTLFAIEDRSLTINGDLDKHEHSGIYHLVRECGSNCHFYGWKKKFFWALLAKNEMVRVLIGDFPTYQRW</sequence>
<protein>
    <submittedName>
        <fullName evidence="1">Uncharacterized protein</fullName>
    </submittedName>
</protein>
<proteinExistence type="predicted"/>
<name>A0A6S7J3E7_PARCT</name>
<dbReference type="Pfam" id="PF01753">
    <property type="entry name" value="zf-MYND"/>
    <property type="match status" value="1"/>
</dbReference>
<dbReference type="SUPFAM" id="SSF144232">
    <property type="entry name" value="HIT/MYND zinc finger-like"/>
    <property type="match status" value="1"/>
</dbReference>
<reference evidence="1" key="1">
    <citation type="submission" date="2020-04" db="EMBL/GenBank/DDBJ databases">
        <authorList>
            <person name="Alioto T."/>
            <person name="Alioto T."/>
            <person name="Gomez Garrido J."/>
        </authorList>
    </citation>
    <scope>NUCLEOTIDE SEQUENCE</scope>
    <source>
        <strain evidence="1">A484AB</strain>
    </source>
</reference>
<keyword evidence="2" id="KW-1185">Reference proteome</keyword>
<dbReference type="PROSITE" id="PS50865">
    <property type="entry name" value="ZF_MYND_2"/>
    <property type="match status" value="1"/>
</dbReference>
<comment type="caution">
    <text evidence="1">The sequence shown here is derived from an EMBL/GenBank/DDBJ whole genome shotgun (WGS) entry which is preliminary data.</text>
</comment>
<dbReference type="Proteomes" id="UP001152795">
    <property type="component" value="Unassembled WGS sequence"/>
</dbReference>
<gene>
    <name evidence="1" type="ORF">PACLA_8A087193</name>
</gene>
<evidence type="ECO:0000313" key="2">
    <source>
        <dbReference type="Proteomes" id="UP001152795"/>
    </source>
</evidence>
<dbReference type="OrthoDB" id="6088515at2759"/>
<accession>A0A6S7J3E7</accession>
<evidence type="ECO:0000313" key="1">
    <source>
        <dbReference type="EMBL" id="CAB4026386.1"/>
    </source>
</evidence>